<dbReference type="InterPro" id="IPR026185">
    <property type="entry name" value="EPSTI1"/>
</dbReference>
<keyword evidence="3" id="KW-1185">Reference proteome</keyword>
<proteinExistence type="predicted"/>
<feature type="compositionally biased region" description="Basic and acidic residues" evidence="1">
    <location>
        <begin position="62"/>
        <end position="105"/>
    </location>
</feature>
<name>L5KFC8_PTEAL</name>
<dbReference type="AlphaFoldDB" id="L5KFC8"/>
<gene>
    <name evidence="2" type="ORF">PAL_GLEAN10015269</name>
</gene>
<accession>L5KFC8</accession>
<sequence length="140" mass="15978">MLVPSGGWLGETQRVHLQCPKAPHPPQTLFPPRLLVTLLRSATTAPPSATAALEARSQAYRDSLREEENRKLQKMKEEQHQKSELLELKRQQQEEERTKTQQAEHRRAHSAKALFQALRVGVNKAEKSQTMWKLQPGGKK</sequence>
<evidence type="ECO:0000313" key="2">
    <source>
        <dbReference type="EMBL" id="ELK10032.1"/>
    </source>
</evidence>
<evidence type="ECO:0000313" key="3">
    <source>
        <dbReference type="Proteomes" id="UP000010552"/>
    </source>
</evidence>
<dbReference type="EMBL" id="KB030771">
    <property type="protein sequence ID" value="ELK10032.1"/>
    <property type="molecule type" value="Genomic_DNA"/>
</dbReference>
<protein>
    <submittedName>
        <fullName evidence="2">Epithelial-stromal interaction protein 1</fullName>
    </submittedName>
</protein>
<evidence type="ECO:0000256" key="1">
    <source>
        <dbReference type="SAM" id="MobiDB-lite"/>
    </source>
</evidence>
<feature type="compositionally biased region" description="Low complexity" evidence="1">
    <location>
        <begin position="43"/>
        <end position="52"/>
    </location>
</feature>
<dbReference type="PANTHER" id="PTHR22529:SF1">
    <property type="entry name" value="EPITHELIAL-STROMAL INTERACTION PROTEIN 1"/>
    <property type="match status" value="1"/>
</dbReference>
<reference evidence="3" key="1">
    <citation type="journal article" date="2013" name="Science">
        <title>Comparative analysis of bat genomes provides insight into the evolution of flight and immunity.</title>
        <authorList>
            <person name="Zhang G."/>
            <person name="Cowled C."/>
            <person name="Shi Z."/>
            <person name="Huang Z."/>
            <person name="Bishop-Lilly K.A."/>
            <person name="Fang X."/>
            <person name="Wynne J.W."/>
            <person name="Xiong Z."/>
            <person name="Baker M.L."/>
            <person name="Zhao W."/>
            <person name="Tachedjian M."/>
            <person name="Zhu Y."/>
            <person name="Zhou P."/>
            <person name="Jiang X."/>
            <person name="Ng J."/>
            <person name="Yang L."/>
            <person name="Wu L."/>
            <person name="Xiao J."/>
            <person name="Feng Y."/>
            <person name="Chen Y."/>
            <person name="Sun X."/>
            <person name="Zhang Y."/>
            <person name="Marsh G.A."/>
            <person name="Crameri G."/>
            <person name="Broder C.C."/>
            <person name="Frey K.G."/>
            <person name="Wang L.F."/>
            <person name="Wang J."/>
        </authorList>
    </citation>
    <scope>NUCLEOTIDE SEQUENCE [LARGE SCALE GENOMIC DNA]</scope>
</reference>
<dbReference type="Proteomes" id="UP000010552">
    <property type="component" value="Unassembled WGS sequence"/>
</dbReference>
<dbReference type="InParanoid" id="L5KFC8"/>
<feature type="region of interest" description="Disordered" evidence="1">
    <location>
        <begin position="43"/>
        <end position="109"/>
    </location>
</feature>
<dbReference type="PANTHER" id="PTHR22529">
    <property type="entry name" value="EPITHELIAL-STROMAL INTERACTION PROTEIN 1"/>
    <property type="match status" value="1"/>
</dbReference>
<dbReference type="eggNOG" id="ENOG502RZCM">
    <property type="taxonomic scope" value="Eukaryota"/>
</dbReference>
<organism evidence="2 3">
    <name type="scientific">Pteropus alecto</name>
    <name type="common">Black flying fox</name>
    <dbReference type="NCBI Taxonomy" id="9402"/>
    <lineage>
        <taxon>Eukaryota</taxon>
        <taxon>Metazoa</taxon>
        <taxon>Chordata</taxon>
        <taxon>Craniata</taxon>
        <taxon>Vertebrata</taxon>
        <taxon>Euteleostomi</taxon>
        <taxon>Mammalia</taxon>
        <taxon>Eutheria</taxon>
        <taxon>Laurasiatheria</taxon>
        <taxon>Chiroptera</taxon>
        <taxon>Yinpterochiroptera</taxon>
        <taxon>Pteropodoidea</taxon>
        <taxon>Pteropodidae</taxon>
        <taxon>Pteropodinae</taxon>
        <taxon>Pteropus</taxon>
    </lineage>
</organism>
<dbReference type="STRING" id="9402.L5KFC8"/>